<feature type="domain" description="Bicarbonate transporter-like transmembrane" evidence="8">
    <location>
        <begin position="189"/>
        <end position="528"/>
    </location>
</feature>
<evidence type="ECO:0000256" key="1">
    <source>
        <dbReference type="ARBA" id="ARBA00004128"/>
    </source>
</evidence>
<feature type="transmembrane region" description="Helical" evidence="7">
    <location>
        <begin position="282"/>
        <end position="301"/>
    </location>
</feature>
<reference evidence="9" key="1">
    <citation type="journal article" date="2016" name="Mol. Biol. Evol.">
        <title>Comparative Genomics of Early-Diverging Mushroom-Forming Fungi Provides Insights into the Origins of Lignocellulose Decay Capabilities.</title>
        <authorList>
            <person name="Nagy L.G."/>
            <person name="Riley R."/>
            <person name="Tritt A."/>
            <person name="Adam C."/>
            <person name="Daum C."/>
            <person name="Floudas D."/>
            <person name="Sun H."/>
            <person name="Yadav J.S."/>
            <person name="Pangilinan J."/>
            <person name="Larsson K.H."/>
            <person name="Matsuura K."/>
            <person name="Barry K."/>
            <person name="Labutti K."/>
            <person name="Kuo R."/>
            <person name="Ohm R.A."/>
            <person name="Bhattacharya S.S."/>
            <person name="Shirouzu T."/>
            <person name="Yoshinaga Y."/>
            <person name="Martin F.M."/>
            <person name="Grigoriev I.V."/>
            <person name="Hibbett D.S."/>
        </authorList>
    </citation>
    <scope>NUCLEOTIDE SEQUENCE [LARGE SCALE GENOMIC DNA]</scope>
    <source>
        <strain evidence="9">CBS 109695</strain>
    </source>
</reference>
<feature type="transmembrane region" description="Helical" evidence="7">
    <location>
        <begin position="123"/>
        <end position="145"/>
    </location>
</feature>
<keyword evidence="6 7" id="KW-0472">Membrane</keyword>
<keyword evidence="3" id="KW-0926">Vacuole</keyword>
<dbReference type="InterPro" id="IPR011531">
    <property type="entry name" value="HCO3_transpt-like_TM_dom"/>
</dbReference>
<dbReference type="GO" id="GO:0080139">
    <property type="term" value="F:borate efflux transmembrane transporter activity"/>
    <property type="evidence" value="ECO:0007669"/>
    <property type="project" value="TreeGrafter"/>
</dbReference>
<evidence type="ECO:0000259" key="8">
    <source>
        <dbReference type="Pfam" id="PF00955"/>
    </source>
</evidence>
<dbReference type="AlphaFoldDB" id="A0A166HVL6"/>
<accession>A0A166HVL6</accession>
<dbReference type="GO" id="GO:0005774">
    <property type="term" value="C:vacuolar membrane"/>
    <property type="evidence" value="ECO:0007669"/>
    <property type="project" value="UniProtKB-SubCell"/>
</dbReference>
<evidence type="ECO:0000256" key="3">
    <source>
        <dbReference type="ARBA" id="ARBA00022554"/>
    </source>
</evidence>
<dbReference type="InterPro" id="IPR003020">
    <property type="entry name" value="HCO3_transpt_euk"/>
</dbReference>
<dbReference type="PANTHER" id="PTHR11453:SF82">
    <property type="entry name" value="BORON TRANSPORTER 1"/>
    <property type="match status" value="1"/>
</dbReference>
<feature type="transmembrane region" description="Helical" evidence="7">
    <location>
        <begin position="41"/>
        <end position="64"/>
    </location>
</feature>
<feature type="transmembrane region" description="Helical" evidence="7">
    <location>
        <begin position="76"/>
        <end position="103"/>
    </location>
</feature>
<dbReference type="GO" id="GO:0050801">
    <property type="term" value="P:monoatomic ion homeostasis"/>
    <property type="evidence" value="ECO:0007669"/>
    <property type="project" value="TreeGrafter"/>
</dbReference>
<feature type="transmembrane region" description="Helical" evidence="7">
    <location>
        <begin position="229"/>
        <end position="249"/>
    </location>
</feature>
<feature type="transmembrane region" description="Helical" evidence="7">
    <location>
        <begin position="197"/>
        <end position="217"/>
    </location>
</feature>
<comment type="similarity">
    <text evidence="2">Belongs to the anion exchanger (TC 2.A.31) family.</text>
</comment>
<proteinExistence type="inferred from homology"/>
<protein>
    <recommendedName>
        <fullName evidence="8">Bicarbonate transporter-like transmembrane domain-containing protein</fullName>
    </recommendedName>
</protein>
<dbReference type="FunFam" id="1.10.287.570:FF:000003">
    <property type="entry name" value="Anion exchange family protein"/>
    <property type="match status" value="1"/>
</dbReference>
<dbReference type="GO" id="GO:0005886">
    <property type="term" value="C:plasma membrane"/>
    <property type="evidence" value="ECO:0007669"/>
    <property type="project" value="TreeGrafter"/>
</dbReference>
<feature type="transmembrane region" description="Helical" evidence="7">
    <location>
        <begin position="322"/>
        <end position="342"/>
    </location>
</feature>
<evidence type="ECO:0000256" key="2">
    <source>
        <dbReference type="ARBA" id="ARBA00010993"/>
    </source>
</evidence>
<evidence type="ECO:0000256" key="4">
    <source>
        <dbReference type="ARBA" id="ARBA00022692"/>
    </source>
</evidence>
<name>A0A166HVL6_9AGAM</name>
<evidence type="ECO:0000256" key="6">
    <source>
        <dbReference type="ARBA" id="ARBA00023136"/>
    </source>
</evidence>
<dbReference type="EMBL" id="KV417565">
    <property type="protein sequence ID" value="KZP19289.1"/>
    <property type="molecule type" value="Genomic_DNA"/>
</dbReference>
<dbReference type="GO" id="GO:0000324">
    <property type="term" value="C:fungal-type vacuole"/>
    <property type="evidence" value="ECO:0007669"/>
    <property type="project" value="TreeGrafter"/>
</dbReference>
<evidence type="ECO:0000313" key="9">
    <source>
        <dbReference type="EMBL" id="KZP19289.1"/>
    </source>
</evidence>
<dbReference type="Gene3D" id="1.10.287.570">
    <property type="entry name" value="Helical hairpin bin"/>
    <property type="match status" value="1"/>
</dbReference>
<feature type="domain" description="Bicarbonate transporter-like transmembrane" evidence="8">
    <location>
        <begin position="17"/>
        <end position="187"/>
    </location>
</feature>
<feature type="transmembrane region" description="Helical" evidence="7">
    <location>
        <begin position="157"/>
        <end position="177"/>
    </location>
</feature>
<dbReference type="Pfam" id="PF00955">
    <property type="entry name" value="HCO3_cotransp"/>
    <property type="match status" value="2"/>
</dbReference>
<evidence type="ECO:0000256" key="7">
    <source>
        <dbReference type="SAM" id="Phobius"/>
    </source>
</evidence>
<dbReference type="PANTHER" id="PTHR11453">
    <property type="entry name" value="ANION EXCHANGE PROTEIN"/>
    <property type="match status" value="1"/>
</dbReference>
<keyword evidence="4 7" id="KW-0812">Transmembrane</keyword>
<dbReference type="STRING" id="436010.A0A166HVL6"/>
<sequence length="543" mass="59822">MPTPRKRTRLPRSLGLGMRNDIRSRLPWYKSDWTDAWNYRVVPATALIFFANVLPGIAFSLDLIETTQQYGVSEVLISSFMAAFVFSVFGAQPLTIAGVTGPITVFNKTIYNITQNHADAPNYLHFMGWVYLWAAIIHWITAILNCNPTSGCNFLKYVTLFPCDTFGFYVAMVYLQYGIQVLTRELHAQPPNADGALVSIILALAMLGTSFLLQRLAQTPYFHRHVRRFFADYGMPISLIATSGLAYWGQFNAANPSTLPVEGAFRAANGREWLVRFWQLDARWVGIALPFGIVLWILFFFDHNVSSLMAQGSQFPLRKPPGFHWDFFLLGVTTFIAGLIGVPAPNGLIPQAPIHTASLVVMGRPVKRDKDEEGQGDGGAASGDEVAEVAVRVVEQRVSNLAQGALCLVLLTGPFLHVLSLIPKGVLAGLFWYMGADALSGNGITEKILYLIQDRHLTARTHPLRNVRQSRILLFVAVQLVGFAITFAITQTVAAIGFPVVILLMVPLRTIVVPRLPFSPEELGILDGPTASPFTMESVGGSI</sequence>
<feature type="transmembrane region" description="Helical" evidence="7">
    <location>
        <begin position="401"/>
        <end position="422"/>
    </location>
</feature>
<organism evidence="9">
    <name type="scientific">Athelia psychrophila</name>
    <dbReference type="NCBI Taxonomy" id="1759441"/>
    <lineage>
        <taxon>Eukaryota</taxon>
        <taxon>Fungi</taxon>
        <taxon>Dikarya</taxon>
        <taxon>Basidiomycota</taxon>
        <taxon>Agaricomycotina</taxon>
        <taxon>Agaricomycetes</taxon>
        <taxon>Agaricomycetidae</taxon>
        <taxon>Atheliales</taxon>
        <taxon>Atheliaceae</taxon>
        <taxon>Athelia</taxon>
    </lineage>
</organism>
<dbReference type="OrthoDB" id="1735926at2759"/>
<dbReference type="GO" id="GO:0006820">
    <property type="term" value="P:monoatomic anion transport"/>
    <property type="evidence" value="ECO:0007669"/>
    <property type="project" value="InterPro"/>
</dbReference>
<gene>
    <name evidence="9" type="ORF">FIBSPDRAFT_1045645</name>
</gene>
<feature type="transmembrane region" description="Helical" evidence="7">
    <location>
        <begin position="472"/>
        <end position="489"/>
    </location>
</feature>
<comment type="subcellular location">
    <subcellularLocation>
        <location evidence="1">Vacuole membrane</location>
        <topology evidence="1">Multi-pass membrane protein</topology>
    </subcellularLocation>
</comment>
<keyword evidence="5 7" id="KW-1133">Transmembrane helix</keyword>
<evidence type="ECO:0000256" key="5">
    <source>
        <dbReference type="ARBA" id="ARBA00022989"/>
    </source>
</evidence>
<dbReference type="GO" id="GO:0005452">
    <property type="term" value="F:solute:inorganic anion antiporter activity"/>
    <property type="evidence" value="ECO:0007669"/>
    <property type="project" value="InterPro"/>
</dbReference>